<dbReference type="SUPFAM" id="SSF52096">
    <property type="entry name" value="ClpP/crotonase"/>
    <property type="match status" value="1"/>
</dbReference>
<dbReference type="GO" id="GO:0030288">
    <property type="term" value="C:outer membrane-bounded periplasmic space"/>
    <property type="evidence" value="ECO:0007669"/>
    <property type="project" value="TreeGrafter"/>
</dbReference>
<dbReference type="Proteomes" id="UP000266385">
    <property type="component" value="Unassembled WGS sequence"/>
</dbReference>
<proteinExistence type="predicted"/>
<feature type="region of interest" description="Disordered" evidence="1">
    <location>
        <begin position="502"/>
        <end position="554"/>
    </location>
</feature>
<keyword evidence="2" id="KW-0732">Signal</keyword>
<dbReference type="EMBL" id="QWFX01000016">
    <property type="protein sequence ID" value="RIJ26640.1"/>
    <property type="molecule type" value="Genomic_DNA"/>
</dbReference>
<sequence>MSRQSVSILPLLASAAFMTLAACGGGGGGGGSAGAAPSPPPPPPPPPSGTTYQPGVYPASSQFEAQCQNPRSGVDIEGNPFPDEQGTLADELFWLRSWTNETYLWNDEVTDRNPNDYNDRLVFFGLLKTNATTPSGAPKDDFHFSEPTEDYLASRNSAPQPGYGANFAILQSTPPRDVRVVYTEPGSPAAELDAGQPKLIRGSKVLSVDGVDMINSNNVDALNNGLFPDTAGEVHEFVVQDPGASSSRTVQLTAAQVVRQPVQSTAVIPTPTGDVGYIHFTTFSPFSSEEQIIDAIQQMADAGVSDLVLDLRYNGGGLLAVASQLSYMIAGSAQTSGATFEALEFNSGTGGINPVTGAVNNPIPFYSQTLGFSTVEGQSLPSLNLDTVYVLSTGNTCSASEAVINGLRGVDVNVVLIGNITCGKPYGFYPTDNCGQTYYTIQFQGVNDKGFGDYADGFVPENSSFTFGARAPGCVASDDFGHQLGDPAENLLATALGYRETGSCPSTTTSESTEKAPASAKSEPEGPALTKPETPIFERNRDMSMPGDYRGRTK</sequence>
<dbReference type="PROSITE" id="PS51257">
    <property type="entry name" value="PROKAR_LIPOPROTEIN"/>
    <property type="match status" value="1"/>
</dbReference>
<comment type="caution">
    <text evidence="4">The sequence shown here is derived from an EMBL/GenBank/DDBJ whole genome shotgun (WGS) entry which is preliminary data.</text>
</comment>
<evidence type="ECO:0000256" key="1">
    <source>
        <dbReference type="SAM" id="MobiDB-lite"/>
    </source>
</evidence>
<feature type="compositionally biased region" description="Pro residues" evidence="1">
    <location>
        <begin position="37"/>
        <end position="48"/>
    </location>
</feature>
<dbReference type="Gene3D" id="3.30.750.170">
    <property type="match status" value="1"/>
</dbReference>
<dbReference type="InterPro" id="IPR005151">
    <property type="entry name" value="Tail-specific_protease"/>
</dbReference>
<dbReference type="PANTHER" id="PTHR32060:SF30">
    <property type="entry name" value="CARBOXY-TERMINAL PROCESSING PROTEASE CTPA"/>
    <property type="match status" value="1"/>
</dbReference>
<feature type="domain" description="Tail specific protease" evidence="3">
    <location>
        <begin position="274"/>
        <end position="424"/>
    </location>
</feature>
<organism evidence="4 5">
    <name type="scientific">Henriciella mobilis</name>
    <dbReference type="NCBI Taxonomy" id="2305467"/>
    <lineage>
        <taxon>Bacteria</taxon>
        <taxon>Pseudomonadati</taxon>
        <taxon>Pseudomonadota</taxon>
        <taxon>Alphaproteobacteria</taxon>
        <taxon>Hyphomonadales</taxon>
        <taxon>Hyphomonadaceae</taxon>
        <taxon>Henriciella</taxon>
    </lineage>
</organism>
<dbReference type="Pfam" id="PF03572">
    <property type="entry name" value="Peptidase_S41"/>
    <property type="match status" value="1"/>
</dbReference>
<dbReference type="GO" id="GO:0007165">
    <property type="term" value="P:signal transduction"/>
    <property type="evidence" value="ECO:0007669"/>
    <property type="project" value="TreeGrafter"/>
</dbReference>
<gene>
    <name evidence="4" type="ORF">D1223_16945</name>
</gene>
<dbReference type="Gene3D" id="3.90.226.10">
    <property type="entry name" value="2-enoyl-CoA Hydratase, Chain A, domain 1"/>
    <property type="match status" value="1"/>
</dbReference>
<keyword evidence="5" id="KW-1185">Reference proteome</keyword>
<dbReference type="AlphaFoldDB" id="A0A399R5Q3"/>
<feature type="chain" id="PRO_5017250288" evidence="2">
    <location>
        <begin position="22"/>
        <end position="554"/>
    </location>
</feature>
<dbReference type="GO" id="GO:0008236">
    <property type="term" value="F:serine-type peptidase activity"/>
    <property type="evidence" value="ECO:0007669"/>
    <property type="project" value="InterPro"/>
</dbReference>
<dbReference type="GO" id="GO:0006508">
    <property type="term" value="P:proteolysis"/>
    <property type="evidence" value="ECO:0007669"/>
    <property type="project" value="InterPro"/>
</dbReference>
<evidence type="ECO:0000313" key="5">
    <source>
        <dbReference type="Proteomes" id="UP000266385"/>
    </source>
</evidence>
<dbReference type="GO" id="GO:0004175">
    <property type="term" value="F:endopeptidase activity"/>
    <property type="evidence" value="ECO:0007669"/>
    <property type="project" value="TreeGrafter"/>
</dbReference>
<dbReference type="Gene3D" id="2.30.42.10">
    <property type="match status" value="1"/>
</dbReference>
<reference evidence="4 5" key="1">
    <citation type="submission" date="2018-08" db="EMBL/GenBank/DDBJ databases">
        <title>Henriciella mobilis sp. nov., isolated from seawater.</title>
        <authorList>
            <person name="Cheng H."/>
            <person name="Wu Y.-H."/>
            <person name="Xu X.-W."/>
            <person name="Guo L.-L."/>
        </authorList>
    </citation>
    <scope>NUCLEOTIDE SEQUENCE [LARGE SCALE GENOMIC DNA]</scope>
    <source>
        <strain evidence="4 5">JN25</strain>
    </source>
</reference>
<dbReference type="InterPro" id="IPR029045">
    <property type="entry name" value="ClpP/crotonase-like_dom_sf"/>
</dbReference>
<evidence type="ECO:0000259" key="3">
    <source>
        <dbReference type="Pfam" id="PF03572"/>
    </source>
</evidence>
<accession>A0A399R5Q3</accession>
<dbReference type="PANTHER" id="PTHR32060">
    <property type="entry name" value="TAIL-SPECIFIC PROTEASE"/>
    <property type="match status" value="1"/>
</dbReference>
<dbReference type="RefSeq" id="WP_119377533.1">
    <property type="nucleotide sequence ID" value="NZ_QWFX01000016.1"/>
</dbReference>
<feature type="signal peptide" evidence="2">
    <location>
        <begin position="1"/>
        <end position="21"/>
    </location>
</feature>
<dbReference type="OrthoDB" id="7168509at2"/>
<protein>
    <submittedName>
        <fullName evidence="4">Peptidase</fullName>
    </submittedName>
</protein>
<dbReference type="InterPro" id="IPR036034">
    <property type="entry name" value="PDZ_sf"/>
</dbReference>
<name>A0A399R5Q3_9PROT</name>
<evidence type="ECO:0000256" key="2">
    <source>
        <dbReference type="SAM" id="SignalP"/>
    </source>
</evidence>
<dbReference type="SUPFAM" id="SSF50156">
    <property type="entry name" value="PDZ domain-like"/>
    <property type="match status" value="1"/>
</dbReference>
<feature type="compositionally biased region" description="Low complexity" evidence="1">
    <location>
        <begin position="505"/>
        <end position="521"/>
    </location>
</feature>
<feature type="region of interest" description="Disordered" evidence="1">
    <location>
        <begin position="26"/>
        <end position="54"/>
    </location>
</feature>
<evidence type="ECO:0000313" key="4">
    <source>
        <dbReference type="EMBL" id="RIJ26640.1"/>
    </source>
</evidence>